<dbReference type="InterPro" id="IPR015422">
    <property type="entry name" value="PyrdxlP-dep_Trfase_small"/>
</dbReference>
<evidence type="ECO:0000313" key="8">
    <source>
        <dbReference type="Proteomes" id="UP000011571"/>
    </source>
</evidence>
<dbReference type="PATRIC" id="fig|1227459.3.peg.1210"/>
<dbReference type="NCBIfam" id="NF041359">
    <property type="entry name" value="GntG_guanitoxin"/>
    <property type="match status" value="1"/>
</dbReference>
<evidence type="ECO:0000256" key="2">
    <source>
        <dbReference type="ARBA" id="ARBA00006966"/>
    </source>
</evidence>
<dbReference type="InterPro" id="IPR015424">
    <property type="entry name" value="PyrdxlP-dep_Trfase"/>
</dbReference>
<evidence type="ECO:0000256" key="5">
    <source>
        <dbReference type="PIRSR" id="PIRSR017617-1"/>
    </source>
</evidence>
<dbReference type="PANTHER" id="PTHR48097">
    <property type="entry name" value="L-THREONINE ALDOLASE-RELATED"/>
    <property type="match status" value="1"/>
</dbReference>
<reference evidence="7 8" key="1">
    <citation type="journal article" date="2014" name="PLoS Genet.">
        <title>Phylogenetically driven sequencing of extremely halophilic archaea reveals strategies for static and dynamic osmo-response.</title>
        <authorList>
            <person name="Becker E.A."/>
            <person name="Seitzer P.M."/>
            <person name="Tritt A."/>
            <person name="Larsen D."/>
            <person name="Krusor M."/>
            <person name="Yao A.I."/>
            <person name="Wu D."/>
            <person name="Madern D."/>
            <person name="Eisen J.A."/>
            <person name="Darling A.E."/>
            <person name="Facciotti M.T."/>
        </authorList>
    </citation>
    <scope>NUCLEOTIDE SEQUENCE [LARGE SCALE GENOMIC DNA]</scope>
    <source>
        <strain evidence="8">ATCC 33959 / DSM 4427 / JCM 8863 / NBRC 102184 / NCIMB 2188 / Ma 2.38</strain>
    </source>
</reference>
<protein>
    <submittedName>
        <fullName evidence="7">Threonine aldolase</fullName>
    </submittedName>
</protein>
<evidence type="ECO:0000259" key="6">
    <source>
        <dbReference type="Pfam" id="PF01212"/>
    </source>
</evidence>
<dbReference type="InterPro" id="IPR023603">
    <property type="entry name" value="Low_specificity_L-TA-like"/>
</dbReference>
<dbReference type="InterPro" id="IPR015421">
    <property type="entry name" value="PyrdxlP-dep_Trfase_major"/>
</dbReference>
<keyword evidence="4" id="KW-0456">Lyase</keyword>
<evidence type="ECO:0000256" key="3">
    <source>
        <dbReference type="ARBA" id="ARBA00022898"/>
    </source>
</evidence>
<dbReference type="Gene3D" id="3.40.640.10">
    <property type="entry name" value="Type I PLP-dependent aspartate aminotransferase-like (Major domain)"/>
    <property type="match status" value="1"/>
</dbReference>
<dbReference type="Pfam" id="PF01212">
    <property type="entry name" value="Beta_elim_lyase"/>
    <property type="match status" value="1"/>
</dbReference>
<dbReference type="GO" id="GO:0005829">
    <property type="term" value="C:cytosol"/>
    <property type="evidence" value="ECO:0007669"/>
    <property type="project" value="TreeGrafter"/>
</dbReference>
<dbReference type="Proteomes" id="UP000011571">
    <property type="component" value="Unassembled WGS sequence"/>
</dbReference>
<sequence>MRPRTGNATRTTVYFSVGAVSPRMIDLRSDTVTLPSDEMRDAARDADVGDDVYGDDPTVNELEARAAELVGKEAALFVPSGTMGNQIAARVHADPGQEALVDAKAHVYKWEVGGFAQLSGLQVRAYDAGERAAPTPEQVREHAREESLHVAGTGVLCLENTHNARGGVAVPKADVDAAAEAAHDLGIPVHLDGARVFNACVALDEDPTAMVERLDTVMFCLSKGLGAPVGSVLAGPESFIEEALRVRKQFGGGMRQAGLIAAPGLVALDNIDRLADDHENARVLAEGLDAVAGLSVPTPDTNIVVVDSEDAGLTAEEFVELCEGVDVLGGTFGEYHTRFTTNLNVSREDAETAVELVADAVESREVAES</sequence>
<dbReference type="GO" id="GO:0008732">
    <property type="term" value="F:L-allo-threonine aldolase activity"/>
    <property type="evidence" value="ECO:0007669"/>
    <property type="project" value="TreeGrafter"/>
</dbReference>
<accession>M0HJB6</accession>
<feature type="modified residue" description="N6-(pyridoxal phosphate)lysine" evidence="5">
    <location>
        <position position="223"/>
    </location>
</feature>
<dbReference type="GO" id="GO:0006545">
    <property type="term" value="P:glycine biosynthetic process"/>
    <property type="evidence" value="ECO:0007669"/>
    <property type="project" value="TreeGrafter"/>
</dbReference>
<organism evidence="7 8">
    <name type="scientific">Haloferax gibbonsii (strain ATCC 33959 / DSM 4427 / JCM 8863 / NBRC 102184 / NCIMB 2188 / Ma 2.38)</name>
    <dbReference type="NCBI Taxonomy" id="1227459"/>
    <lineage>
        <taxon>Archaea</taxon>
        <taxon>Methanobacteriati</taxon>
        <taxon>Methanobacteriota</taxon>
        <taxon>Stenosarchaea group</taxon>
        <taxon>Halobacteria</taxon>
        <taxon>Halobacteriales</taxon>
        <taxon>Haloferacaceae</taxon>
        <taxon>Haloferax</taxon>
    </lineage>
</organism>
<dbReference type="EMBL" id="AOLJ01000011">
    <property type="protein sequence ID" value="ELZ83898.1"/>
    <property type="molecule type" value="Genomic_DNA"/>
</dbReference>
<comment type="caution">
    <text evidence="7">The sequence shown here is derived from an EMBL/GenBank/DDBJ whole genome shotgun (WGS) entry which is preliminary data.</text>
</comment>
<dbReference type="AlphaFoldDB" id="M0HJB6"/>
<dbReference type="InterPro" id="IPR001597">
    <property type="entry name" value="ArAA_b-elim_lyase/Thr_aldolase"/>
</dbReference>
<evidence type="ECO:0000256" key="1">
    <source>
        <dbReference type="ARBA" id="ARBA00001933"/>
    </source>
</evidence>
<comment type="similarity">
    <text evidence="2">Belongs to the threonine aldolase family.</text>
</comment>
<keyword evidence="3" id="KW-0663">Pyridoxal phosphate</keyword>
<dbReference type="PIRSF" id="PIRSF017617">
    <property type="entry name" value="Thr_aldolase"/>
    <property type="match status" value="1"/>
</dbReference>
<evidence type="ECO:0000313" key="7">
    <source>
        <dbReference type="EMBL" id="ELZ83898.1"/>
    </source>
</evidence>
<dbReference type="FunFam" id="3.40.640.10:FF:000030">
    <property type="entry name" value="Low-specificity L-threonine aldolase"/>
    <property type="match status" value="1"/>
</dbReference>
<proteinExistence type="inferred from homology"/>
<dbReference type="PANTHER" id="PTHR48097:SF9">
    <property type="entry name" value="L-THREONINE ALDOLASE"/>
    <property type="match status" value="1"/>
</dbReference>
<keyword evidence="8" id="KW-1185">Reference proteome</keyword>
<dbReference type="GO" id="GO:0006567">
    <property type="term" value="P:L-threonine catabolic process"/>
    <property type="evidence" value="ECO:0007669"/>
    <property type="project" value="TreeGrafter"/>
</dbReference>
<feature type="domain" description="Aromatic amino acid beta-eliminating lyase/threonine aldolase" evidence="6">
    <location>
        <begin position="26"/>
        <end position="308"/>
    </location>
</feature>
<dbReference type="Gene3D" id="3.90.1150.10">
    <property type="entry name" value="Aspartate Aminotransferase, domain 1"/>
    <property type="match status" value="1"/>
</dbReference>
<evidence type="ECO:0000256" key="4">
    <source>
        <dbReference type="ARBA" id="ARBA00023239"/>
    </source>
</evidence>
<comment type="cofactor">
    <cofactor evidence="1">
        <name>pyridoxal 5'-phosphate</name>
        <dbReference type="ChEBI" id="CHEBI:597326"/>
    </cofactor>
</comment>
<gene>
    <name evidence="7" type="ORF">C454_06292</name>
</gene>
<dbReference type="SUPFAM" id="SSF53383">
    <property type="entry name" value="PLP-dependent transferases"/>
    <property type="match status" value="1"/>
</dbReference>
<name>M0HJB6_HALGM</name>